<feature type="chain" id="PRO_5027119935" description="Cytochrome c" evidence="1">
    <location>
        <begin position="25"/>
        <end position="141"/>
    </location>
</feature>
<sequence length="141" mass="15437">MLPTRFLAFTAAGMIALAAGHGFAQPTKPPATTDSLPIPPESEAMKEKRQRAHAILDALTAGDTDALRRNAEVMTLIADMRVFVAAYKTEEYRYQAQAFKHAADDLLEAAKAKNRDGAALAYSDMTRTCVKCHTHFRGVKK</sequence>
<dbReference type="EMBL" id="CP053452">
    <property type="protein sequence ID" value="QJW97512.1"/>
    <property type="molecule type" value="Genomic_DNA"/>
</dbReference>
<accession>A0A6M5YX40</accession>
<dbReference type="InterPro" id="IPR002321">
    <property type="entry name" value="Cyt_c_II"/>
</dbReference>
<evidence type="ECO:0000313" key="2">
    <source>
        <dbReference type="EMBL" id="QJW97512.1"/>
    </source>
</evidence>
<gene>
    <name evidence="2" type="ORF">FTUN_5086</name>
</gene>
<dbReference type="GO" id="GO:0005506">
    <property type="term" value="F:iron ion binding"/>
    <property type="evidence" value="ECO:0007669"/>
    <property type="project" value="InterPro"/>
</dbReference>
<proteinExistence type="predicted"/>
<reference evidence="3" key="1">
    <citation type="submission" date="2020-05" db="EMBL/GenBank/DDBJ databases">
        <title>Frigoriglobus tundricola gen. nov., sp. nov., a psychrotolerant cellulolytic planctomycete of the family Gemmataceae with two divergent copies of 16S rRNA gene.</title>
        <authorList>
            <person name="Kulichevskaya I.S."/>
            <person name="Ivanova A.A."/>
            <person name="Naumoff D.G."/>
            <person name="Beletsky A.V."/>
            <person name="Rijpstra W.I.C."/>
            <person name="Sinninghe Damste J.S."/>
            <person name="Mardanov A.V."/>
            <person name="Ravin N.V."/>
            <person name="Dedysh S.N."/>
        </authorList>
    </citation>
    <scope>NUCLEOTIDE SEQUENCE [LARGE SCALE GENOMIC DNA]</scope>
    <source>
        <strain evidence="3">PL17</strain>
    </source>
</reference>
<dbReference type="RefSeq" id="WP_171472865.1">
    <property type="nucleotide sequence ID" value="NZ_CP053452.2"/>
</dbReference>
<evidence type="ECO:0000313" key="3">
    <source>
        <dbReference type="Proteomes" id="UP000503447"/>
    </source>
</evidence>
<feature type="signal peptide" evidence="1">
    <location>
        <begin position="1"/>
        <end position="24"/>
    </location>
</feature>
<dbReference type="KEGG" id="ftj:FTUN_5086"/>
<dbReference type="GO" id="GO:0022900">
    <property type="term" value="P:electron transport chain"/>
    <property type="evidence" value="ECO:0007669"/>
    <property type="project" value="InterPro"/>
</dbReference>
<dbReference type="Gene3D" id="1.20.120.10">
    <property type="entry name" value="Cytochrome c/b562"/>
    <property type="match status" value="1"/>
</dbReference>
<keyword evidence="1" id="KW-0732">Signal</keyword>
<dbReference type="GO" id="GO:0020037">
    <property type="term" value="F:heme binding"/>
    <property type="evidence" value="ECO:0007669"/>
    <property type="project" value="InterPro"/>
</dbReference>
<organism evidence="2 3">
    <name type="scientific">Frigoriglobus tundricola</name>
    <dbReference type="NCBI Taxonomy" id="2774151"/>
    <lineage>
        <taxon>Bacteria</taxon>
        <taxon>Pseudomonadati</taxon>
        <taxon>Planctomycetota</taxon>
        <taxon>Planctomycetia</taxon>
        <taxon>Gemmatales</taxon>
        <taxon>Gemmataceae</taxon>
        <taxon>Frigoriglobus</taxon>
    </lineage>
</organism>
<dbReference type="SUPFAM" id="SSF47175">
    <property type="entry name" value="Cytochromes"/>
    <property type="match status" value="1"/>
</dbReference>
<name>A0A6M5YX40_9BACT</name>
<dbReference type="AlphaFoldDB" id="A0A6M5YX40"/>
<protein>
    <recommendedName>
        <fullName evidence="4">Cytochrome c</fullName>
    </recommendedName>
</protein>
<dbReference type="PROSITE" id="PS51009">
    <property type="entry name" value="CYTCII"/>
    <property type="match status" value="1"/>
</dbReference>
<keyword evidence="3" id="KW-1185">Reference proteome</keyword>
<dbReference type="Proteomes" id="UP000503447">
    <property type="component" value="Chromosome"/>
</dbReference>
<dbReference type="GO" id="GO:0009055">
    <property type="term" value="F:electron transfer activity"/>
    <property type="evidence" value="ECO:0007669"/>
    <property type="project" value="InterPro"/>
</dbReference>
<evidence type="ECO:0008006" key="4">
    <source>
        <dbReference type="Google" id="ProtNLM"/>
    </source>
</evidence>
<evidence type="ECO:0000256" key="1">
    <source>
        <dbReference type="SAM" id="SignalP"/>
    </source>
</evidence>
<dbReference type="InterPro" id="IPR010980">
    <property type="entry name" value="Cyt_c/b562"/>
</dbReference>